<gene>
    <name evidence="1" type="ORF">LEP1GSC186_3140</name>
</gene>
<evidence type="ECO:0000313" key="1">
    <source>
        <dbReference type="EMBL" id="EMO40918.1"/>
    </source>
</evidence>
<proteinExistence type="predicted"/>
<name>M6UUH1_9LEPT</name>
<comment type="caution">
    <text evidence="1">The sequence shown here is derived from an EMBL/GenBank/DDBJ whole genome shotgun (WGS) entry which is preliminary data.</text>
</comment>
<dbReference type="Proteomes" id="UP000012153">
    <property type="component" value="Unassembled WGS sequence"/>
</dbReference>
<protein>
    <submittedName>
        <fullName evidence="1">Uncharacterized protein</fullName>
    </submittedName>
</protein>
<accession>M6UUH1</accession>
<reference evidence="1 2" key="1">
    <citation type="submission" date="2013-01" db="EMBL/GenBank/DDBJ databases">
        <authorList>
            <person name="Harkins D.M."/>
            <person name="Durkin A.S."/>
            <person name="Brinkac L.M."/>
            <person name="Haft D.H."/>
            <person name="Selengut J.D."/>
            <person name="Sanka R."/>
            <person name="DePew J."/>
            <person name="Purushe J."/>
            <person name="Matthias M.A."/>
            <person name="Vinetz J.M."/>
            <person name="Sutton G.G."/>
            <person name="Nierman W.C."/>
            <person name="Fouts D.E."/>
        </authorList>
    </citation>
    <scope>NUCLEOTIDE SEQUENCE [LARGE SCALE GENOMIC DNA]</scope>
    <source>
        <strain evidence="1 2">ZUN142</strain>
    </source>
</reference>
<evidence type="ECO:0000313" key="2">
    <source>
        <dbReference type="Proteomes" id="UP000012153"/>
    </source>
</evidence>
<sequence length="71" mass="8716">MIHFAEKSWGLNFTDRFLKCGSYHKPRFYEQILNVETYTFKFFFISLRLTHVSYCSFFYKLIFVLCYDKDA</sequence>
<dbReference type="AlphaFoldDB" id="M6UUH1"/>
<organism evidence="1 2">
    <name type="scientific">Leptospira noguchii serovar Autumnalis str. ZUN142</name>
    <dbReference type="NCBI Taxonomy" id="1085540"/>
    <lineage>
        <taxon>Bacteria</taxon>
        <taxon>Pseudomonadati</taxon>
        <taxon>Spirochaetota</taxon>
        <taxon>Spirochaetia</taxon>
        <taxon>Leptospirales</taxon>
        <taxon>Leptospiraceae</taxon>
        <taxon>Leptospira</taxon>
    </lineage>
</organism>
<dbReference type="EMBL" id="AHOP02000026">
    <property type="protein sequence ID" value="EMO40918.1"/>
    <property type="molecule type" value="Genomic_DNA"/>
</dbReference>